<dbReference type="InterPro" id="IPR036236">
    <property type="entry name" value="Znf_C2H2_sf"/>
</dbReference>
<evidence type="ECO:0000256" key="11">
    <source>
        <dbReference type="ARBA" id="ARBA00023125"/>
    </source>
</evidence>
<evidence type="ECO:0000256" key="1">
    <source>
        <dbReference type="ARBA" id="ARBA00004123"/>
    </source>
</evidence>
<evidence type="ECO:0000256" key="10">
    <source>
        <dbReference type="ARBA" id="ARBA00023015"/>
    </source>
</evidence>
<evidence type="ECO:0000256" key="4">
    <source>
        <dbReference type="ARBA" id="ARBA00022723"/>
    </source>
</evidence>
<evidence type="ECO:0000256" key="8">
    <source>
        <dbReference type="ARBA" id="ARBA00022843"/>
    </source>
</evidence>
<dbReference type="SUPFAM" id="SSF57667">
    <property type="entry name" value="beta-beta-alpha zinc fingers"/>
    <property type="match status" value="4"/>
</dbReference>
<comment type="similarity">
    <text evidence="14">Belongs to the Ikaros C2H2-type zinc-finger protein family.</text>
</comment>
<evidence type="ECO:0000256" key="13">
    <source>
        <dbReference type="ARBA" id="ARBA00023242"/>
    </source>
</evidence>
<keyword evidence="7" id="KW-0862">Zinc</keyword>
<dbReference type="EMBL" id="VXAE01008882">
    <property type="protein sequence ID" value="NXJ37291.1"/>
    <property type="molecule type" value="Genomic_DNA"/>
</dbReference>
<gene>
    <name evidence="18" type="primary">Ikzf2</name>
    <name evidence="18" type="ORF">CICMAG_R03880</name>
</gene>
<dbReference type="GO" id="GO:0045944">
    <property type="term" value="P:positive regulation of transcription by RNA polymerase II"/>
    <property type="evidence" value="ECO:0007669"/>
    <property type="project" value="UniProtKB-ARBA"/>
</dbReference>
<feature type="region of interest" description="Disordered" evidence="16">
    <location>
        <begin position="405"/>
        <end position="469"/>
    </location>
</feature>
<evidence type="ECO:0000256" key="15">
    <source>
        <dbReference type="PROSITE-ProRule" id="PRU00042"/>
    </source>
</evidence>
<keyword evidence="4" id="KW-0479">Metal-binding</keyword>
<evidence type="ECO:0000256" key="3">
    <source>
        <dbReference type="ARBA" id="ARBA00022553"/>
    </source>
</evidence>
<keyword evidence="5" id="KW-0677">Repeat</keyword>
<dbReference type="FunFam" id="3.30.160.60:FF:000168">
    <property type="entry name" value="zinc finger protein Eos isoform X1"/>
    <property type="match status" value="1"/>
</dbReference>
<dbReference type="GO" id="GO:0003700">
    <property type="term" value="F:DNA-binding transcription factor activity"/>
    <property type="evidence" value="ECO:0007669"/>
    <property type="project" value="TreeGrafter"/>
</dbReference>
<dbReference type="PROSITE" id="PS50157">
    <property type="entry name" value="ZINC_FINGER_C2H2_2"/>
    <property type="match status" value="4"/>
</dbReference>
<dbReference type="PROSITE" id="PS00028">
    <property type="entry name" value="ZINC_FINGER_C2H2_1"/>
    <property type="match status" value="5"/>
</dbReference>
<feature type="domain" description="C2H2-type" evidence="17">
    <location>
        <begin position="141"/>
        <end position="168"/>
    </location>
</feature>
<dbReference type="FunFam" id="3.30.160.60:FF:000525">
    <property type="entry name" value="IKAROS family zinc finger 1"/>
    <property type="match status" value="1"/>
</dbReference>
<feature type="compositionally biased region" description="Basic and acidic residues" evidence="16">
    <location>
        <begin position="61"/>
        <end position="78"/>
    </location>
</feature>
<keyword evidence="8" id="KW-0832">Ubl conjugation</keyword>
<dbReference type="FunFam" id="3.30.160.60:FF:000124">
    <property type="entry name" value="IKAROS family zinc finger 4"/>
    <property type="match status" value="1"/>
</dbReference>
<keyword evidence="3" id="KW-0597">Phosphoprotein</keyword>
<feature type="compositionally biased region" description="Basic and acidic residues" evidence="16">
    <location>
        <begin position="405"/>
        <end position="414"/>
    </location>
</feature>
<feature type="non-terminal residue" evidence="18">
    <location>
        <position position="1"/>
    </location>
</feature>
<proteinExistence type="inferred from homology"/>
<dbReference type="Proteomes" id="UP000537039">
    <property type="component" value="Unassembled WGS sequence"/>
</dbReference>
<evidence type="ECO:0000256" key="9">
    <source>
        <dbReference type="ARBA" id="ARBA00022990"/>
    </source>
</evidence>
<keyword evidence="13" id="KW-0539">Nucleus</keyword>
<feature type="domain" description="C2H2-type" evidence="17">
    <location>
        <begin position="113"/>
        <end position="140"/>
    </location>
</feature>
<dbReference type="FunFam" id="3.30.160.60:FF:000372">
    <property type="entry name" value="IKAROS family zinc finger 4"/>
    <property type="match status" value="1"/>
</dbReference>
<comment type="caution">
    <text evidence="18">The sequence shown here is derived from an EMBL/GenBank/DDBJ whole genome shotgun (WGS) entry which is preliminary data.</text>
</comment>
<dbReference type="AlphaFoldDB" id="A0A7L0B4F0"/>
<dbReference type="SMART" id="SM00355">
    <property type="entry name" value="ZnF_C2H2"/>
    <property type="match status" value="6"/>
</dbReference>
<evidence type="ECO:0000256" key="5">
    <source>
        <dbReference type="ARBA" id="ARBA00022737"/>
    </source>
</evidence>
<dbReference type="Pfam" id="PF00096">
    <property type="entry name" value="zf-C2H2"/>
    <property type="match status" value="3"/>
</dbReference>
<keyword evidence="19" id="KW-1185">Reference proteome</keyword>
<dbReference type="PANTHER" id="PTHR24404:SF33">
    <property type="entry name" value="ZINC FINGER PROTEIN HELIOS"/>
    <property type="match status" value="1"/>
</dbReference>
<feature type="domain" description="C2H2-type" evidence="17">
    <location>
        <begin position="169"/>
        <end position="196"/>
    </location>
</feature>
<evidence type="ECO:0000256" key="14">
    <source>
        <dbReference type="ARBA" id="ARBA00038390"/>
    </source>
</evidence>
<comment type="subcellular location">
    <subcellularLocation>
        <location evidence="1">Nucleus</location>
    </subcellularLocation>
</comment>
<evidence type="ECO:0000313" key="19">
    <source>
        <dbReference type="Proteomes" id="UP000537039"/>
    </source>
</evidence>
<dbReference type="InterPro" id="IPR050589">
    <property type="entry name" value="Ikaros_C2H2-ZF"/>
</dbReference>
<dbReference type="InterPro" id="IPR013087">
    <property type="entry name" value="Znf_C2H2_type"/>
</dbReference>
<keyword evidence="10" id="KW-0805">Transcription regulation</keyword>
<feature type="region of interest" description="Disordered" evidence="16">
    <location>
        <begin position="1"/>
        <end position="93"/>
    </location>
</feature>
<name>A0A7L0B4F0_9AVES</name>
<organism evidence="18 19">
    <name type="scientific">Ciconia maguari</name>
    <dbReference type="NCBI Taxonomy" id="52777"/>
    <lineage>
        <taxon>Eukaryota</taxon>
        <taxon>Metazoa</taxon>
        <taxon>Chordata</taxon>
        <taxon>Craniata</taxon>
        <taxon>Vertebrata</taxon>
        <taxon>Euteleostomi</taxon>
        <taxon>Archelosauria</taxon>
        <taxon>Archosauria</taxon>
        <taxon>Dinosauria</taxon>
        <taxon>Saurischia</taxon>
        <taxon>Theropoda</taxon>
        <taxon>Coelurosauria</taxon>
        <taxon>Aves</taxon>
        <taxon>Neognathae</taxon>
        <taxon>Neoaves</taxon>
        <taxon>Aequornithes</taxon>
        <taxon>Ciconiiformes</taxon>
        <taxon>Ciconiidae</taxon>
        <taxon>Ciconia</taxon>
    </lineage>
</organism>
<protein>
    <submittedName>
        <fullName evidence="18">IKZF2 protein</fullName>
    </submittedName>
</protein>
<dbReference type="GO" id="GO:0005634">
    <property type="term" value="C:nucleus"/>
    <property type="evidence" value="ECO:0007669"/>
    <property type="project" value="UniProtKB-SubCell"/>
</dbReference>
<feature type="compositionally biased region" description="Polar residues" evidence="16">
    <location>
        <begin position="30"/>
        <end position="51"/>
    </location>
</feature>
<dbReference type="GO" id="GO:0042802">
    <property type="term" value="F:identical protein binding"/>
    <property type="evidence" value="ECO:0007669"/>
    <property type="project" value="UniProtKB-ARBA"/>
</dbReference>
<evidence type="ECO:0000256" key="7">
    <source>
        <dbReference type="ARBA" id="ARBA00022833"/>
    </source>
</evidence>
<reference evidence="18 19" key="1">
    <citation type="submission" date="2019-09" db="EMBL/GenBank/DDBJ databases">
        <title>Bird 10,000 Genomes (B10K) Project - Family phase.</title>
        <authorList>
            <person name="Zhang G."/>
        </authorList>
    </citation>
    <scope>NUCLEOTIDE SEQUENCE [LARGE SCALE GENOMIC DNA]</scope>
    <source>
        <strain evidence="18">B10K-DU-001-47</strain>
        <tissue evidence="18">Muscle</tissue>
    </source>
</reference>
<feature type="domain" description="C2H2-type" evidence="17">
    <location>
        <begin position="231"/>
        <end position="259"/>
    </location>
</feature>
<dbReference type="GO" id="GO:0000978">
    <property type="term" value="F:RNA polymerase II cis-regulatory region sequence-specific DNA binding"/>
    <property type="evidence" value="ECO:0007669"/>
    <property type="project" value="TreeGrafter"/>
</dbReference>
<feature type="non-terminal residue" evidence="18">
    <location>
        <position position="561"/>
    </location>
</feature>
<dbReference type="PANTHER" id="PTHR24404">
    <property type="entry name" value="ZINC FINGER PROTEIN"/>
    <property type="match status" value="1"/>
</dbReference>
<evidence type="ECO:0000259" key="17">
    <source>
        <dbReference type="PROSITE" id="PS50157"/>
    </source>
</evidence>
<dbReference type="Gene3D" id="3.30.160.60">
    <property type="entry name" value="Classic Zinc Finger"/>
    <property type="match status" value="5"/>
</dbReference>
<sequence length="561" mass="62860">MEAEAADGYITSGDNELSPEREHSGMAIDLTSSTPNGQHTSPSHMASTNSVKLEMQSDEECDRKPLSQEDEIRAHDEGSSLEEPLTESNEMADNRKIQELSSEGGIRLPNGKLKCDVCGMVCIGPNVLMVHKRSHTGERPFHCNQCGASFTQKGNLLRHIKLHSGEKPFKCPFCSYACRRRDALTGHLRTHSDFSSAVQQGAHKEGTGCPLPFSSDLLNLLSPHPEVGKPHKCNYCGRSYKQRSSLEEHKERCHNYLQNVSMEAAGQVMSHHVPPMEDCKEQEPVMDNNISLVPFERPAVIEKLTSNMGKRKSSTPQKFVGEKLMRFGYPDIPFDMNLTYEKEAELMQSHMMDQAINNAITYLGAEALHPLMQHTPSTIAEVAPVISSAYAQVYHPNRIERPISRETADSHENNMDGPISLIRPKSRTQDREGSPSNSCLDSTDSESSHEDRQSYQGNSALNPKRKPSPAYMKEDAKALDATKASKGSLKDIYKVINGEGEQIRAFKCEHCRVLFLDHVMYTIHMGCHGYRDPLECNICGYRSQDRYEFSSHIVRGEHTFH</sequence>
<accession>A0A7L0B4F0</accession>
<dbReference type="FunFam" id="3.30.160.60:FF:000073">
    <property type="entry name" value="IKAROS family zinc finger 1"/>
    <property type="match status" value="1"/>
</dbReference>
<evidence type="ECO:0000313" key="18">
    <source>
        <dbReference type="EMBL" id="NXJ37291.1"/>
    </source>
</evidence>
<evidence type="ECO:0000256" key="2">
    <source>
        <dbReference type="ARBA" id="ARBA00022499"/>
    </source>
</evidence>
<keyword evidence="11" id="KW-0238">DNA-binding</keyword>
<keyword evidence="12" id="KW-0804">Transcription</keyword>
<keyword evidence="2" id="KW-1017">Isopeptide bond</keyword>
<evidence type="ECO:0000256" key="16">
    <source>
        <dbReference type="SAM" id="MobiDB-lite"/>
    </source>
</evidence>
<evidence type="ECO:0000256" key="6">
    <source>
        <dbReference type="ARBA" id="ARBA00022771"/>
    </source>
</evidence>
<keyword evidence="9" id="KW-0007">Acetylation</keyword>
<keyword evidence="6 15" id="KW-0863">Zinc-finger</keyword>
<dbReference type="GO" id="GO:0008270">
    <property type="term" value="F:zinc ion binding"/>
    <property type="evidence" value="ECO:0007669"/>
    <property type="project" value="UniProtKB-KW"/>
</dbReference>
<evidence type="ECO:0000256" key="12">
    <source>
        <dbReference type="ARBA" id="ARBA00023163"/>
    </source>
</evidence>